<dbReference type="EMBL" id="CP111025">
    <property type="protein sequence ID" value="WAR25268.1"/>
    <property type="molecule type" value="Genomic_DNA"/>
</dbReference>
<keyword evidence="2" id="KW-1185">Reference proteome</keyword>
<dbReference type="Proteomes" id="UP001164746">
    <property type="component" value="Chromosome 14"/>
</dbReference>
<name>A0ABY7FWL7_MYAAR</name>
<evidence type="ECO:0000313" key="1">
    <source>
        <dbReference type="EMBL" id="WAR25268.1"/>
    </source>
</evidence>
<sequence length="327" mass="36483">SINGKFSTLPLVTVKSETHVPNTLNLPLMSGIQTLRSGSSLSTTCAHDKAYNLLSLLITKHPRVPWLRHSFFGNIARPCSYWILTNQMSLECSIRSKGRHPSAPVFPVLVCLIPQVVQAPQVVDHAPQVVDHVPQAVDHVPQQLRANLFGHFRAFLELGFELLCDCLLHTDLDLKHHLLHGNDEALRSPARLFHVVNHFGDVTQNLPNQPLVRHRLQNFDLRIHSGLIIEQLVTPFIFMYLNNIIGGITSHTADLDPDPRGANSGPRFILEGAGVHQLSLHVTAIKYSRKNCDYDLNHETHTDNPSEPRVQACEALLEIVHPGVDSV</sequence>
<reference evidence="1" key="1">
    <citation type="submission" date="2022-11" db="EMBL/GenBank/DDBJ databases">
        <title>Centuries of genome instability and evolution in soft-shell clam transmissible cancer (bioRxiv).</title>
        <authorList>
            <person name="Hart S.F.M."/>
            <person name="Yonemitsu M.A."/>
            <person name="Giersch R.M."/>
            <person name="Beal B.F."/>
            <person name="Arriagada G."/>
            <person name="Davis B.W."/>
            <person name="Ostrander E.A."/>
            <person name="Goff S.P."/>
            <person name="Metzger M.J."/>
        </authorList>
    </citation>
    <scope>NUCLEOTIDE SEQUENCE</scope>
    <source>
        <strain evidence="1">MELC-2E11</strain>
        <tissue evidence="1">Siphon/mantle</tissue>
    </source>
</reference>
<proteinExistence type="predicted"/>
<accession>A0ABY7FWL7</accession>
<evidence type="ECO:0000313" key="2">
    <source>
        <dbReference type="Proteomes" id="UP001164746"/>
    </source>
</evidence>
<gene>
    <name evidence="1" type="ORF">MAR_010972</name>
</gene>
<organism evidence="1 2">
    <name type="scientific">Mya arenaria</name>
    <name type="common">Soft-shell clam</name>
    <dbReference type="NCBI Taxonomy" id="6604"/>
    <lineage>
        <taxon>Eukaryota</taxon>
        <taxon>Metazoa</taxon>
        <taxon>Spiralia</taxon>
        <taxon>Lophotrochozoa</taxon>
        <taxon>Mollusca</taxon>
        <taxon>Bivalvia</taxon>
        <taxon>Autobranchia</taxon>
        <taxon>Heteroconchia</taxon>
        <taxon>Euheterodonta</taxon>
        <taxon>Imparidentia</taxon>
        <taxon>Neoheterodontei</taxon>
        <taxon>Myida</taxon>
        <taxon>Myoidea</taxon>
        <taxon>Myidae</taxon>
        <taxon>Mya</taxon>
    </lineage>
</organism>
<feature type="non-terminal residue" evidence="1">
    <location>
        <position position="327"/>
    </location>
</feature>
<protein>
    <submittedName>
        <fullName evidence="1">Uncharacterized protein</fullName>
    </submittedName>
</protein>